<dbReference type="Gene3D" id="3.80.10.10">
    <property type="entry name" value="Ribonuclease Inhibitor"/>
    <property type="match status" value="1"/>
</dbReference>
<evidence type="ECO:0000256" key="9">
    <source>
        <dbReference type="ARBA" id="ARBA00023065"/>
    </source>
</evidence>
<keyword evidence="7" id="KW-0677">Repeat</keyword>
<keyword evidence="3" id="KW-1003">Cell membrane</keyword>
<keyword evidence="9" id="KW-0406">Ion transport</keyword>
<evidence type="ECO:0000256" key="7">
    <source>
        <dbReference type="ARBA" id="ARBA00022737"/>
    </source>
</evidence>
<feature type="signal peptide" evidence="13">
    <location>
        <begin position="1"/>
        <end position="19"/>
    </location>
</feature>
<dbReference type="InterPro" id="IPR032675">
    <property type="entry name" value="LRR_dom_sf"/>
</dbReference>
<evidence type="ECO:0000256" key="3">
    <source>
        <dbReference type="ARBA" id="ARBA00022475"/>
    </source>
</evidence>
<evidence type="ECO:0000256" key="6">
    <source>
        <dbReference type="ARBA" id="ARBA00022729"/>
    </source>
</evidence>
<evidence type="ECO:0000256" key="4">
    <source>
        <dbReference type="ARBA" id="ARBA00022614"/>
    </source>
</evidence>
<gene>
    <name evidence="14" type="ORF">PVAND_008841</name>
</gene>
<keyword evidence="11" id="KW-1015">Disulfide bond</keyword>
<dbReference type="SUPFAM" id="SSF52058">
    <property type="entry name" value="L domain-like"/>
    <property type="match status" value="1"/>
</dbReference>
<evidence type="ECO:0000256" key="13">
    <source>
        <dbReference type="SAM" id="SignalP"/>
    </source>
</evidence>
<dbReference type="Pfam" id="PF13855">
    <property type="entry name" value="LRR_8"/>
    <property type="match status" value="1"/>
</dbReference>
<comment type="subcellular location">
    <subcellularLocation>
        <location evidence="1">Cell membrane</location>
        <topology evidence="1">Single-pass membrane protein</topology>
    </subcellularLocation>
</comment>
<dbReference type="PANTHER" id="PTHR46473:SF10">
    <property type="entry name" value="LD45603P-RELATED"/>
    <property type="match status" value="1"/>
</dbReference>
<keyword evidence="4" id="KW-0433">Leucine-rich repeat</keyword>
<evidence type="ECO:0000256" key="1">
    <source>
        <dbReference type="ARBA" id="ARBA00004162"/>
    </source>
</evidence>
<sequence length="198" mass="23069">MKLIFCILLIKISSIIVYSLKLTCDFKKSSLGKYQLHYKCIATDFDVQSSSQELNEILGTHKEDKTNADIDTLIIKDKIVKYLPKNMQQFLPNVIHLDLNNTGLKIINRNDMEMFPKLKHLYIRHNHIEELPYGLFDNNKQLQFINLNDNKIKQISPNIFDALSRLVSLNIERNICIDSFAMGDDEILKLKQQIQIQC</sequence>
<dbReference type="AlphaFoldDB" id="A0A9J6CBH5"/>
<evidence type="ECO:0000313" key="15">
    <source>
        <dbReference type="Proteomes" id="UP001107558"/>
    </source>
</evidence>
<comment type="caution">
    <text evidence="14">The sequence shown here is derived from an EMBL/GenBank/DDBJ whole genome shotgun (WGS) entry which is preliminary data.</text>
</comment>
<dbReference type="InterPro" id="IPR003591">
    <property type="entry name" value="Leu-rich_rpt_typical-subtyp"/>
</dbReference>
<dbReference type="InterPro" id="IPR001611">
    <property type="entry name" value="Leu-rich_rpt"/>
</dbReference>
<dbReference type="GO" id="GO:0005886">
    <property type="term" value="C:plasma membrane"/>
    <property type="evidence" value="ECO:0007669"/>
    <property type="project" value="UniProtKB-SubCell"/>
</dbReference>
<dbReference type="SMART" id="SM00369">
    <property type="entry name" value="LRR_TYP"/>
    <property type="match status" value="2"/>
</dbReference>
<dbReference type="InterPro" id="IPR051432">
    <property type="entry name" value="KCNMA1_auxiliary"/>
</dbReference>
<reference evidence="14" key="1">
    <citation type="submission" date="2021-03" db="EMBL/GenBank/DDBJ databases">
        <title>Chromosome level genome of the anhydrobiotic midge Polypedilum vanderplanki.</title>
        <authorList>
            <person name="Yoshida Y."/>
            <person name="Kikawada T."/>
            <person name="Gusev O."/>
        </authorList>
    </citation>
    <scope>NUCLEOTIDE SEQUENCE</scope>
    <source>
        <strain evidence="14">NIAS01</strain>
        <tissue evidence="14">Whole body or cell culture</tissue>
    </source>
</reference>
<protein>
    <recommendedName>
        <fullName evidence="16">Leucine rich repeat protein</fullName>
    </recommendedName>
</protein>
<keyword evidence="15" id="KW-1185">Reference proteome</keyword>
<accession>A0A9J6CBH5</accession>
<name>A0A9J6CBH5_POLVA</name>
<proteinExistence type="predicted"/>
<dbReference type="GO" id="GO:0034220">
    <property type="term" value="P:monoatomic ion transmembrane transport"/>
    <property type="evidence" value="ECO:0007669"/>
    <property type="project" value="UniProtKB-KW"/>
</dbReference>
<keyword evidence="2" id="KW-0813">Transport</keyword>
<dbReference type="PANTHER" id="PTHR46473">
    <property type="entry name" value="GH08155P"/>
    <property type="match status" value="1"/>
</dbReference>
<evidence type="ECO:0000256" key="8">
    <source>
        <dbReference type="ARBA" id="ARBA00022989"/>
    </source>
</evidence>
<keyword evidence="10" id="KW-0472">Membrane</keyword>
<feature type="chain" id="PRO_5039950085" description="Leucine rich repeat protein" evidence="13">
    <location>
        <begin position="20"/>
        <end position="198"/>
    </location>
</feature>
<evidence type="ECO:0000256" key="2">
    <source>
        <dbReference type="ARBA" id="ARBA00022448"/>
    </source>
</evidence>
<organism evidence="14 15">
    <name type="scientific">Polypedilum vanderplanki</name>
    <name type="common">Sleeping chironomid midge</name>
    <dbReference type="NCBI Taxonomy" id="319348"/>
    <lineage>
        <taxon>Eukaryota</taxon>
        <taxon>Metazoa</taxon>
        <taxon>Ecdysozoa</taxon>
        <taxon>Arthropoda</taxon>
        <taxon>Hexapoda</taxon>
        <taxon>Insecta</taxon>
        <taxon>Pterygota</taxon>
        <taxon>Neoptera</taxon>
        <taxon>Endopterygota</taxon>
        <taxon>Diptera</taxon>
        <taxon>Nematocera</taxon>
        <taxon>Chironomoidea</taxon>
        <taxon>Chironomidae</taxon>
        <taxon>Chironominae</taxon>
        <taxon>Polypedilum</taxon>
        <taxon>Polypedilum</taxon>
    </lineage>
</organism>
<dbReference type="EMBL" id="JADBJN010000002">
    <property type="protein sequence ID" value="KAG5679261.1"/>
    <property type="molecule type" value="Genomic_DNA"/>
</dbReference>
<dbReference type="OrthoDB" id="7736698at2759"/>
<evidence type="ECO:0000256" key="5">
    <source>
        <dbReference type="ARBA" id="ARBA00022692"/>
    </source>
</evidence>
<evidence type="ECO:0000313" key="14">
    <source>
        <dbReference type="EMBL" id="KAG5679261.1"/>
    </source>
</evidence>
<keyword evidence="5" id="KW-0812">Transmembrane</keyword>
<evidence type="ECO:0008006" key="16">
    <source>
        <dbReference type="Google" id="ProtNLM"/>
    </source>
</evidence>
<dbReference type="Proteomes" id="UP001107558">
    <property type="component" value="Chromosome 2"/>
</dbReference>
<evidence type="ECO:0000256" key="11">
    <source>
        <dbReference type="ARBA" id="ARBA00023157"/>
    </source>
</evidence>
<keyword evidence="6 13" id="KW-0732">Signal</keyword>
<keyword evidence="8" id="KW-1133">Transmembrane helix</keyword>
<keyword evidence="12" id="KW-0407">Ion channel</keyword>
<evidence type="ECO:0000256" key="12">
    <source>
        <dbReference type="ARBA" id="ARBA00023303"/>
    </source>
</evidence>
<evidence type="ECO:0000256" key="10">
    <source>
        <dbReference type="ARBA" id="ARBA00023136"/>
    </source>
</evidence>